<gene>
    <name evidence="2" type="ORF">OP8BY_1729</name>
</gene>
<dbReference type="InterPro" id="IPR002933">
    <property type="entry name" value="Peptidase_M20"/>
</dbReference>
<sequence length="536" mass="58240">MNHPGLPEKVDRPGGTPQTRLWRLLPLLLLAALLCYRAGLAAGPENTQTAKKKVAVKIGKEKKFILDWLGEKEQLEFFGRISDRIWSYAELGLQEFKSSKLLADTLEQAGFKVERGLAGMPTCFVASYGEGKPVIGFLGEFDALPMLSQKGRVPRKDPVVEGAPGHGCGHNTMGTAAVAAAIATRKAMEKFGIKGTIKVFGSPGEEILASRPYMVRAGLFRDVDAVIDNHSSSDFGTAYGVSGNAVISAIFTFRGKTAHSAGAPWAGRSALDAVELMNVATNYLREHLNPAHRLHYIILEGGQAPNVVPDKASVWYYVRNTDAELEAMFERVANCARAAALATGTELAEVRVLSATHQFHGNRALAELLQKNIELAGMPAWDKEEEEFALALQQELKSEEKGLKREVNPLREPRDSFIGGGSTDVGEVTLVAPTATVRFPSSVPGAIGHHWSTVASVYGSIAWKGLNAGAGAMALTALDLLTGPEELKKIRAEFEEHMKTHSYKSFLPPEATPPLDINRALMEKWRALLEQHEIKD</sequence>
<dbReference type="SUPFAM" id="SSF53187">
    <property type="entry name" value="Zn-dependent exopeptidases"/>
    <property type="match status" value="1"/>
</dbReference>
<dbReference type="Gene3D" id="3.40.630.10">
    <property type="entry name" value="Zn peptidases"/>
    <property type="match status" value="1"/>
</dbReference>
<dbReference type="GO" id="GO:0046657">
    <property type="term" value="P:folic acid catabolic process"/>
    <property type="evidence" value="ECO:0007669"/>
    <property type="project" value="TreeGrafter"/>
</dbReference>
<name>A0A3E2BPC5_9BACT</name>
<protein>
    <recommendedName>
        <fullName evidence="1">Peptidase M20 dimerisation domain-containing protein</fullName>
    </recommendedName>
</protein>
<dbReference type="InterPro" id="IPR011650">
    <property type="entry name" value="Peptidase_M20_dimer"/>
</dbReference>
<dbReference type="NCBIfam" id="TIGR01891">
    <property type="entry name" value="amidohydrolases"/>
    <property type="match status" value="1"/>
</dbReference>
<dbReference type="Proteomes" id="UP000257323">
    <property type="component" value="Unassembled WGS sequence"/>
</dbReference>
<proteinExistence type="predicted"/>
<dbReference type="InterPro" id="IPR052030">
    <property type="entry name" value="Peptidase_M20/M20A_hydrolases"/>
</dbReference>
<dbReference type="Pfam" id="PF07687">
    <property type="entry name" value="M20_dimer"/>
    <property type="match status" value="1"/>
</dbReference>
<dbReference type="Gene3D" id="3.30.70.360">
    <property type="match status" value="1"/>
</dbReference>
<accession>A0A3E2BPC5</accession>
<dbReference type="Pfam" id="PF01546">
    <property type="entry name" value="Peptidase_M20"/>
    <property type="match status" value="1"/>
</dbReference>
<feature type="domain" description="Peptidase M20 dimerisation" evidence="1">
    <location>
        <begin position="247"/>
        <end position="339"/>
    </location>
</feature>
<dbReference type="InterPro" id="IPR036264">
    <property type="entry name" value="Bact_exopeptidase_dim_dom"/>
</dbReference>
<dbReference type="PANTHER" id="PTHR30575">
    <property type="entry name" value="PEPTIDASE M20"/>
    <property type="match status" value="1"/>
</dbReference>
<dbReference type="GO" id="GO:0016805">
    <property type="term" value="F:dipeptidase activity"/>
    <property type="evidence" value="ECO:0007669"/>
    <property type="project" value="TreeGrafter"/>
</dbReference>
<evidence type="ECO:0000313" key="3">
    <source>
        <dbReference type="Proteomes" id="UP000257323"/>
    </source>
</evidence>
<evidence type="ECO:0000259" key="1">
    <source>
        <dbReference type="Pfam" id="PF07687"/>
    </source>
</evidence>
<dbReference type="AlphaFoldDB" id="A0A3E2BPC5"/>
<dbReference type="EMBL" id="QUAH01000003">
    <property type="protein sequence ID" value="RFT16551.1"/>
    <property type="molecule type" value="Genomic_DNA"/>
</dbReference>
<dbReference type="FunFam" id="3.30.70.360:FF:000004">
    <property type="entry name" value="Peptidase M20 domain-containing protein 2"/>
    <property type="match status" value="1"/>
</dbReference>
<dbReference type="GO" id="GO:0005737">
    <property type="term" value="C:cytoplasm"/>
    <property type="evidence" value="ECO:0007669"/>
    <property type="project" value="TreeGrafter"/>
</dbReference>
<dbReference type="InterPro" id="IPR017439">
    <property type="entry name" value="Amidohydrolase"/>
</dbReference>
<dbReference type="GO" id="GO:0071713">
    <property type="term" value="F:para-aminobenzoyl-glutamate hydrolase activity"/>
    <property type="evidence" value="ECO:0007669"/>
    <property type="project" value="TreeGrafter"/>
</dbReference>
<comment type="caution">
    <text evidence="2">The sequence shown here is derived from an EMBL/GenBank/DDBJ whole genome shotgun (WGS) entry which is preliminary data.</text>
</comment>
<dbReference type="PANTHER" id="PTHR30575:SF0">
    <property type="entry name" value="XAA-ARG DIPEPTIDASE"/>
    <property type="match status" value="1"/>
</dbReference>
<organism evidence="2 3">
    <name type="scientific">Candidatus Saccharicenans subterraneus</name>
    <dbReference type="NCBI Taxonomy" id="2508984"/>
    <lineage>
        <taxon>Bacteria</taxon>
        <taxon>Candidatus Aminicenantota</taxon>
        <taxon>Candidatus Aminicenantia</taxon>
        <taxon>Candidatus Aminicenantales</taxon>
        <taxon>Candidatus Saccharicenantaceae</taxon>
        <taxon>Candidatus Saccharicenans</taxon>
    </lineage>
</organism>
<evidence type="ECO:0000313" key="2">
    <source>
        <dbReference type="EMBL" id="RFT16551.1"/>
    </source>
</evidence>
<dbReference type="SUPFAM" id="SSF55031">
    <property type="entry name" value="Bacterial exopeptidase dimerisation domain"/>
    <property type="match status" value="1"/>
</dbReference>
<reference evidence="2 3" key="1">
    <citation type="submission" date="2018-08" db="EMBL/GenBank/DDBJ databases">
        <title>Genome analysis of the thermophilic bacterium of the candidate phylum Aminicenantes from deep subsurface aquifer revealed its physiology and ecological role.</title>
        <authorList>
            <person name="Kadnikov V.V."/>
            <person name="Mardanov A.V."/>
            <person name="Beletsky A.V."/>
            <person name="Karnachuk O.V."/>
            <person name="Ravin N.V."/>
        </authorList>
    </citation>
    <scope>NUCLEOTIDE SEQUENCE [LARGE SCALE GENOMIC DNA]</scope>
    <source>
        <strain evidence="2">BY38</strain>
    </source>
</reference>